<gene>
    <name evidence="2" type="ORF">H0266_17360</name>
</gene>
<proteinExistence type="predicted"/>
<dbReference type="EMBL" id="JACEFG010000004">
    <property type="protein sequence ID" value="MBA2176659.1"/>
    <property type="molecule type" value="Genomic_DNA"/>
</dbReference>
<feature type="transmembrane region" description="Helical" evidence="1">
    <location>
        <begin position="43"/>
        <end position="61"/>
    </location>
</feature>
<comment type="caution">
    <text evidence="2">The sequence shown here is derived from an EMBL/GenBank/DDBJ whole genome shotgun (WGS) entry which is preliminary data.</text>
</comment>
<evidence type="ECO:0000256" key="1">
    <source>
        <dbReference type="SAM" id="Phobius"/>
    </source>
</evidence>
<dbReference type="RefSeq" id="WP_181473715.1">
    <property type="nucleotide sequence ID" value="NZ_JACEFG010000004.1"/>
</dbReference>
<dbReference type="AlphaFoldDB" id="A0A838CXV0"/>
<feature type="transmembrane region" description="Helical" evidence="1">
    <location>
        <begin position="68"/>
        <end position="87"/>
    </location>
</feature>
<evidence type="ECO:0000313" key="3">
    <source>
        <dbReference type="Proteomes" id="UP000571017"/>
    </source>
</evidence>
<keyword evidence="1" id="KW-1133">Transmembrane helix</keyword>
<dbReference type="Proteomes" id="UP000571017">
    <property type="component" value="Unassembled WGS sequence"/>
</dbReference>
<reference evidence="2 3" key="1">
    <citation type="journal article" date="2004" name="Extremophiles">
        <title>Halobacillus locisalis sp. nov., a halophilic bacterium isolated from a marine solar saltern of the Yellow Sea in Korea.</title>
        <authorList>
            <person name="Yoon J.H."/>
            <person name="Kang K.H."/>
            <person name="Oh T.K."/>
            <person name="Park Y.H."/>
        </authorList>
    </citation>
    <scope>NUCLEOTIDE SEQUENCE [LARGE SCALE GENOMIC DNA]</scope>
    <source>
        <strain evidence="2 3">KCTC 3788</strain>
    </source>
</reference>
<keyword evidence="3" id="KW-1185">Reference proteome</keyword>
<evidence type="ECO:0000313" key="2">
    <source>
        <dbReference type="EMBL" id="MBA2176659.1"/>
    </source>
</evidence>
<protein>
    <submittedName>
        <fullName evidence="2">Uncharacterized protein</fullName>
    </submittedName>
</protein>
<sequence>MIRKVITASLAVLGLLFGMVGTFMRWLITSDIPVSYKASEAMSVQYIFFAATICFVLAVLISKTKEAALVAGCFFLVLFLIQMYSYTRSVGTGYYTSSYAQLSSIVMFLCWSSFGD</sequence>
<feature type="transmembrane region" description="Helical" evidence="1">
    <location>
        <begin position="7"/>
        <end position="28"/>
    </location>
</feature>
<accession>A0A838CXV0</accession>
<organism evidence="2 3">
    <name type="scientific">Halobacillus locisalis</name>
    <dbReference type="NCBI Taxonomy" id="220753"/>
    <lineage>
        <taxon>Bacteria</taxon>
        <taxon>Bacillati</taxon>
        <taxon>Bacillota</taxon>
        <taxon>Bacilli</taxon>
        <taxon>Bacillales</taxon>
        <taxon>Bacillaceae</taxon>
        <taxon>Halobacillus</taxon>
    </lineage>
</organism>
<keyword evidence="1" id="KW-0472">Membrane</keyword>
<name>A0A838CXV0_9BACI</name>
<keyword evidence="1" id="KW-0812">Transmembrane</keyword>